<feature type="non-terminal residue" evidence="2">
    <location>
        <position position="1"/>
    </location>
</feature>
<reference evidence="2" key="1">
    <citation type="submission" date="2020-02" db="EMBL/GenBank/DDBJ databases">
        <authorList>
            <person name="Meier V. D."/>
        </authorList>
    </citation>
    <scope>NUCLEOTIDE SEQUENCE</scope>
    <source>
        <strain evidence="2">AVDCRST_MAG93</strain>
    </source>
</reference>
<dbReference type="AlphaFoldDB" id="A0A6J4NUM5"/>
<evidence type="ECO:0000313" key="2">
    <source>
        <dbReference type="EMBL" id="CAA9396217.1"/>
    </source>
</evidence>
<feature type="compositionally biased region" description="Basic and acidic residues" evidence="1">
    <location>
        <begin position="32"/>
        <end position="44"/>
    </location>
</feature>
<feature type="region of interest" description="Disordered" evidence="1">
    <location>
        <begin position="21"/>
        <end position="49"/>
    </location>
</feature>
<proteinExistence type="predicted"/>
<feature type="non-terminal residue" evidence="2">
    <location>
        <position position="94"/>
    </location>
</feature>
<organism evidence="2">
    <name type="scientific">uncultured Chloroflexia bacterium</name>
    <dbReference type="NCBI Taxonomy" id="1672391"/>
    <lineage>
        <taxon>Bacteria</taxon>
        <taxon>Bacillati</taxon>
        <taxon>Chloroflexota</taxon>
        <taxon>Chloroflexia</taxon>
        <taxon>environmental samples</taxon>
    </lineage>
</organism>
<evidence type="ECO:0000256" key="1">
    <source>
        <dbReference type="SAM" id="MobiDB-lite"/>
    </source>
</evidence>
<keyword evidence="2" id="KW-0456">Lyase</keyword>
<sequence length="94" mass="10721">LCRTTLYRRVPDRVRGRTIPGRKSGWTGVHAKHGDPKIHERDSTGGRNVALPGLRHRLCREVDPAGAGRARDRWRHLLRRTRGVLSCWLPQTAL</sequence>
<accession>A0A6J4NUM5</accession>
<protein>
    <submittedName>
        <fullName evidence="2">Alpha-D-ribose 1-methylphosphonate 5-phosphate C-P lyase PhnJ</fullName>
    </submittedName>
</protein>
<gene>
    <name evidence="2" type="ORF">AVDCRST_MAG93-9984</name>
</gene>
<dbReference type="EMBL" id="CADCTR010003353">
    <property type="protein sequence ID" value="CAA9396217.1"/>
    <property type="molecule type" value="Genomic_DNA"/>
</dbReference>
<name>A0A6J4NUM5_9CHLR</name>
<dbReference type="GO" id="GO:0016829">
    <property type="term" value="F:lyase activity"/>
    <property type="evidence" value="ECO:0007669"/>
    <property type="project" value="UniProtKB-KW"/>
</dbReference>